<protein>
    <recommendedName>
        <fullName evidence="2">C2H2-type domain-containing protein</fullName>
    </recommendedName>
</protein>
<evidence type="ECO:0000256" key="1">
    <source>
        <dbReference type="PROSITE-ProRule" id="PRU00042"/>
    </source>
</evidence>
<evidence type="ECO:0000259" key="2">
    <source>
        <dbReference type="PROSITE" id="PS50157"/>
    </source>
</evidence>
<dbReference type="Gene3D" id="3.30.160.60">
    <property type="entry name" value="Classic Zinc Finger"/>
    <property type="match status" value="1"/>
</dbReference>
<dbReference type="Proteomes" id="UP001195769">
    <property type="component" value="Unassembled WGS sequence"/>
</dbReference>
<dbReference type="AlphaFoldDB" id="A0AAD4EC36"/>
<feature type="non-terminal residue" evidence="3">
    <location>
        <position position="86"/>
    </location>
</feature>
<dbReference type="GO" id="GO:0008270">
    <property type="term" value="F:zinc ion binding"/>
    <property type="evidence" value="ECO:0007669"/>
    <property type="project" value="UniProtKB-KW"/>
</dbReference>
<name>A0AAD4EC36_9AGAM</name>
<reference evidence="3" key="1">
    <citation type="journal article" date="2020" name="New Phytol.">
        <title>Comparative genomics reveals dynamic genome evolution in host specialist ectomycorrhizal fungi.</title>
        <authorList>
            <person name="Lofgren L.A."/>
            <person name="Nguyen N.H."/>
            <person name="Vilgalys R."/>
            <person name="Ruytinx J."/>
            <person name="Liao H.L."/>
            <person name="Branco S."/>
            <person name="Kuo A."/>
            <person name="LaButti K."/>
            <person name="Lipzen A."/>
            <person name="Andreopoulos W."/>
            <person name="Pangilinan J."/>
            <person name="Riley R."/>
            <person name="Hundley H."/>
            <person name="Na H."/>
            <person name="Barry K."/>
            <person name="Grigoriev I.V."/>
            <person name="Stajich J.E."/>
            <person name="Kennedy P.G."/>
        </authorList>
    </citation>
    <scope>NUCLEOTIDE SEQUENCE</scope>
    <source>
        <strain evidence="3">FC203</strain>
    </source>
</reference>
<dbReference type="PROSITE" id="PS50157">
    <property type="entry name" value="ZINC_FINGER_C2H2_2"/>
    <property type="match status" value="1"/>
</dbReference>
<keyword evidence="1" id="KW-0862">Zinc</keyword>
<dbReference type="InterPro" id="IPR013087">
    <property type="entry name" value="Znf_C2H2_type"/>
</dbReference>
<keyword evidence="1" id="KW-0479">Metal-binding</keyword>
<proteinExistence type="predicted"/>
<organism evidence="3 4">
    <name type="scientific">Suillus fuscotomentosus</name>
    <dbReference type="NCBI Taxonomy" id="1912939"/>
    <lineage>
        <taxon>Eukaryota</taxon>
        <taxon>Fungi</taxon>
        <taxon>Dikarya</taxon>
        <taxon>Basidiomycota</taxon>
        <taxon>Agaricomycotina</taxon>
        <taxon>Agaricomycetes</taxon>
        <taxon>Agaricomycetidae</taxon>
        <taxon>Boletales</taxon>
        <taxon>Suillineae</taxon>
        <taxon>Suillaceae</taxon>
        <taxon>Suillus</taxon>
    </lineage>
</organism>
<dbReference type="EMBL" id="JABBWK010000013">
    <property type="protein sequence ID" value="KAG1903226.1"/>
    <property type="molecule type" value="Genomic_DNA"/>
</dbReference>
<dbReference type="RefSeq" id="XP_041228801.1">
    <property type="nucleotide sequence ID" value="XM_041373486.1"/>
</dbReference>
<feature type="non-terminal residue" evidence="3">
    <location>
        <position position="1"/>
    </location>
</feature>
<keyword evidence="1" id="KW-0863">Zinc-finger</keyword>
<evidence type="ECO:0000313" key="4">
    <source>
        <dbReference type="Proteomes" id="UP001195769"/>
    </source>
</evidence>
<dbReference type="GeneID" id="64667784"/>
<gene>
    <name evidence="3" type="ORF">F5891DRAFT_902609</name>
</gene>
<sequence length="86" mass="9794">CRWDGGCLSVLTVDRSEVMKHLQLHHDVKSGGDKDKMLCHWDSCGKEMQKESISRHIVTVHLSDKTKCGSCGKQFTRSDSKLRHLK</sequence>
<accession>A0AAD4EC36</accession>
<evidence type="ECO:0000313" key="3">
    <source>
        <dbReference type="EMBL" id="KAG1903226.1"/>
    </source>
</evidence>
<feature type="domain" description="C2H2-type" evidence="2">
    <location>
        <begin position="66"/>
        <end position="86"/>
    </location>
</feature>
<comment type="caution">
    <text evidence="3">The sequence shown here is derived from an EMBL/GenBank/DDBJ whole genome shotgun (WGS) entry which is preliminary data.</text>
</comment>
<keyword evidence="4" id="KW-1185">Reference proteome</keyword>